<accession>A0ABR4WQH2</accession>
<name>A0ABR4WQH2_9GAMM</name>
<feature type="domain" description="Metallo-beta-lactamase" evidence="2">
    <location>
        <begin position="124"/>
        <end position="318"/>
    </location>
</feature>
<evidence type="ECO:0000256" key="1">
    <source>
        <dbReference type="SAM" id="Phobius"/>
    </source>
</evidence>
<dbReference type="Pfam" id="PF12706">
    <property type="entry name" value="Lactamase_B_2"/>
    <property type="match status" value="1"/>
</dbReference>
<keyword evidence="1" id="KW-0812">Transmembrane</keyword>
<keyword evidence="1" id="KW-1133">Transmembrane helix</keyword>
<dbReference type="InterPro" id="IPR036866">
    <property type="entry name" value="RibonucZ/Hydroxyglut_hydro"/>
</dbReference>
<gene>
    <name evidence="3" type="ORF">FP66_13245</name>
</gene>
<organism evidence="3 4">
    <name type="scientific">Halomonas salina</name>
    <dbReference type="NCBI Taxonomy" id="42565"/>
    <lineage>
        <taxon>Bacteria</taxon>
        <taxon>Pseudomonadati</taxon>
        <taxon>Pseudomonadota</taxon>
        <taxon>Gammaproteobacteria</taxon>
        <taxon>Oceanospirillales</taxon>
        <taxon>Halomonadaceae</taxon>
        <taxon>Halomonas</taxon>
    </lineage>
</organism>
<comment type="caution">
    <text evidence="3">The sequence shown here is derived from an EMBL/GenBank/DDBJ whole genome shotgun (WGS) entry which is preliminary data.</text>
</comment>
<keyword evidence="1" id="KW-0472">Membrane</keyword>
<dbReference type="SUPFAM" id="SSF56281">
    <property type="entry name" value="Metallo-hydrolase/oxidoreductase"/>
    <property type="match status" value="1"/>
</dbReference>
<evidence type="ECO:0000259" key="2">
    <source>
        <dbReference type="Pfam" id="PF12706"/>
    </source>
</evidence>
<feature type="transmembrane region" description="Helical" evidence="1">
    <location>
        <begin position="9"/>
        <end position="27"/>
    </location>
</feature>
<dbReference type="EMBL" id="JOKD01000059">
    <property type="protein sequence ID" value="KGE76964.1"/>
    <property type="molecule type" value="Genomic_DNA"/>
</dbReference>
<dbReference type="PANTHER" id="PTHR15032:SF4">
    <property type="entry name" value="N-ACYL-PHOSPHATIDYLETHANOLAMINE-HYDROLYZING PHOSPHOLIPASE D"/>
    <property type="match status" value="1"/>
</dbReference>
<proteinExistence type="predicted"/>
<dbReference type="PANTHER" id="PTHR15032">
    <property type="entry name" value="N-ACYL-PHOSPHATIDYLETHANOLAMINE-HYDROLYZING PHOSPHOLIPASE D"/>
    <property type="match status" value="1"/>
</dbReference>
<sequence length="371" mass="41539">MAGQGRKRMWWLLIVPGVVVAGLWAYLQHPKFGTLPSGEHLATLEASDHYGEEGFHNRVETPMFAEEASMASVLIGNLSDKSERLRPERAIPALDTDLRALDVDEDIVVWLGHSSYYAQLGGKRFLIDPVFSDSAAPVPFVNRAFAGTNGYGAEDMPPIDVLLITHDHWDHLDYPSVMALKGRVDRVITGLGVGAYFEGWGFDSDRISEGNWFDAIALDGDTTLHLIPARHYSGRLLKRDRTLWTGFVLETPRRRLLFSGDTGDGPHFEEIAQRFDGFDLVSLDHGQYDARWPYIHMTPEQAADAADRLGARALISAHVGKFTLARHAWDEPMQRISAASEGRDYRLLTPVIGEPVRLSRDASQSFEAWWE</sequence>
<evidence type="ECO:0000313" key="3">
    <source>
        <dbReference type="EMBL" id="KGE76964.1"/>
    </source>
</evidence>
<dbReference type="Proteomes" id="UP000029721">
    <property type="component" value="Unassembled WGS sequence"/>
</dbReference>
<keyword evidence="4" id="KW-1185">Reference proteome</keyword>
<evidence type="ECO:0000313" key="4">
    <source>
        <dbReference type="Proteomes" id="UP000029721"/>
    </source>
</evidence>
<dbReference type="Gene3D" id="3.60.15.10">
    <property type="entry name" value="Ribonuclease Z/Hydroxyacylglutathione hydrolase-like"/>
    <property type="match status" value="1"/>
</dbReference>
<reference evidence="3 4" key="1">
    <citation type="submission" date="2014-06" db="EMBL/GenBank/DDBJ databases">
        <title>Draft genome sequence of an extremely salt tolerant bacteria Halomonas salina/CIFRI 1.</title>
        <authorList>
            <person name="Behera B.D."/>
            <person name="Meena D.K."/>
            <person name="Das P."/>
            <person name="Maharana J."/>
            <person name="Paria P."/>
            <person name="Sharma A.P."/>
            <person name="Shamsudheen K.V."/>
            <person name="Rijit J."/>
            <person name="Dixit V."/>
            <person name="Verma A."/>
            <person name="Scaria V."/>
            <person name="Sivasubbu S."/>
        </authorList>
    </citation>
    <scope>NUCLEOTIDE SEQUENCE [LARGE SCALE GENOMIC DNA]</scope>
    <source>
        <strain evidence="3 4">CIFRI 1</strain>
    </source>
</reference>
<protein>
    <submittedName>
        <fullName evidence="3">Beta-lactamase</fullName>
    </submittedName>
</protein>
<dbReference type="InterPro" id="IPR001279">
    <property type="entry name" value="Metallo-B-lactamas"/>
</dbReference>